<evidence type="ECO:0000313" key="1">
    <source>
        <dbReference type="EMBL" id="GBF40720.1"/>
    </source>
</evidence>
<proteinExistence type="predicted"/>
<gene>
    <name evidence="1" type="ORF">LPTSP1_37380</name>
</gene>
<sequence length="342" mass="40219">MRNVVGKSHVFLLGAGASIAALPKGDKNGRFLPNLKNVSEFLDLTDEIKSYGLNAYSEDFEALYSYIYDKGQFDSLKSKIEKGVRDYFEKIDLPDEVNLYDNLLFSLRKKDIIASFNWDPLLIKAYERNYKFKDYLPNIVFLHGNVWHNYCEKDDLLFPKSTMCPKCGAKSNDLPILFPVEHKDYNSDFLIKGSWDSLRASLKDHFLFTIFGYSGPKTDIEARSLLKDAWDQNAVKEFADTEIIDIKSKTEIEENWDEFLYSHHYSIYQEIEEGYSFIFPRRSCEALFSLTQMLEHWPENRFPKFDKLSQLHDWIQPLLEDEKRVENNPQEDFEYKAVLYKK</sequence>
<dbReference type="AlphaFoldDB" id="A0A2P2D7W9"/>
<reference evidence="1 2" key="1">
    <citation type="submission" date="2018-02" db="EMBL/GenBank/DDBJ databases">
        <title>Novel Leptospira species isolated from soil and water in Japan.</title>
        <authorList>
            <person name="Nakao R."/>
            <person name="Masuzawa T."/>
        </authorList>
    </citation>
    <scope>NUCLEOTIDE SEQUENCE [LARGE SCALE GENOMIC DNA]</scope>
    <source>
        <strain evidence="1 2">E8</strain>
    </source>
</reference>
<protein>
    <recommendedName>
        <fullName evidence="3">Deacetylase sirtuin-type domain-containing protein</fullName>
    </recommendedName>
</protein>
<name>A0A2P2D7W9_9LEPT</name>
<evidence type="ECO:0008006" key="3">
    <source>
        <dbReference type="Google" id="ProtNLM"/>
    </source>
</evidence>
<organism evidence="1 2">
    <name type="scientific">Leptospira johnsonii</name>
    <dbReference type="NCBI Taxonomy" id="1917820"/>
    <lineage>
        <taxon>Bacteria</taxon>
        <taxon>Pseudomonadati</taxon>
        <taxon>Spirochaetota</taxon>
        <taxon>Spirochaetia</taxon>
        <taxon>Leptospirales</taxon>
        <taxon>Leptospiraceae</taxon>
        <taxon>Leptospira</taxon>
    </lineage>
</organism>
<dbReference type="Proteomes" id="UP000245076">
    <property type="component" value="Unassembled WGS sequence"/>
</dbReference>
<comment type="caution">
    <text evidence="1">The sequence shown here is derived from an EMBL/GenBank/DDBJ whole genome shotgun (WGS) entry which is preliminary data.</text>
</comment>
<keyword evidence="2" id="KW-1185">Reference proteome</keyword>
<dbReference type="EMBL" id="BFAY01000014">
    <property type="protein sequence ID" value="GBF40720.1"/>
    <property type="molecule type" value="Genomic_DNA"/>
</dbReference>
<accession>A0A2P2D7W9</accession>
<evidence type="ECO:0000313" key="2">
    <source>
        <dbReference type="Proteomes" id="UP000245076"/>
    </source>
</evidence>